<keyword evidence="1" id="KW-0378">Hydrolase</keyword>
<name>A0A645FZJ6_9ZZZZ</name>
<proteinExistence type="predicted"/>
<organism evidence="1">
    <name type="scientific">bioreactor metagenome</name>
    <dbReference type="NCBI Taxonomy" id="1076179"/>
    <lineage>
        <taxon>unclassified sequences</taxon>
        <taxon>metagenomes</taxon>
        <taxon>ecological metagenomes</taxon>
    </lineage>
</organism>
<dbReference type="Gene3D" id="3.40.50.1360">
    <property type="match status" value="1"/>
</dbReference>
<comment type="caution">
    <text evidence="1">The sequence shown here is derived from an EMBL/GenBank/DDBJ whole genome shotgun (WGS) entry which is preliminary data.</text>
</comment>
<dbReference type="AlphaFoldDB" id="A0A645FZJ6"/>
<evidence type="ECO:0000313" key="1">
    <source>
        <dbReference type="EMBL" id="MPN19988.1"/>
    </source>
</evidence>
<dbReference type="EMBL" id="VSSQ01067630">
    <property type="protein sequence ID" value="MPN19988.1"/>
    <property type="molecule type" value="Genomic_DNA"/>
</dbReference>
<gene>
    <name evidence="1" type="primary">nagB_56</name>
    <name evidence="1" type="ORF">SDC9_167363</name>
</gene>
<protein>
    <submittedName>
        <fullName evidence="1">Glucosamine-6-phosphate deaminase</fullName>
        <ecNumber evidence="1">3.5.99.6</ecNumber>
    </submittedName>
</protein>
<sequence>MVCTVPGPAKAQAIKSMLEGEIAEVCPASILRTHRSAYLFIDTDAASLLKAW</sequence>
<accession>A0A645FZJ6</accession>
<dbReference type="SUPFAM" id="SSF100950">
    <property type="entry name" value="NagB/RpiA/CoA transferase-like"/>
    <property type="match status" value="1"/>
</dbReference>
<dbReference type="EC" id="3.5.99.6" evidence="1"/>
<dbReference type="GO" id="GO:0004342">
    <property type="term" value="F:glucosamine-6-phosphate deaminase activity"/>
    <property type="evidence" value="ECO:0007669"/>
    <property type="project" value="UniProtKB-EC"/>
</dbReference>
<reference evidence="1" key="1">
    <citation type="submission" date="2019-08" db="EMBL/GenBank/DDBJ databases">
        <authorList>
            <person name="Kucharzyk K."/>
            <person name="Murdoch R.W."/>
            <person name="Higgins S."/>
            <person name="Loffler F."/>
        </authorList>
    </citation>
    <scope>NUCLEOTIDE SEQUENCE</scope>
</reference>
<dbReference type="InterPro" id="IPR037171">
    <property type="entry name" value="NagB/RpiA_transferase-like"/>
</dbReference>